<organism evidence="2">
    <name type="scientific">freshwater metagenome</name>
    <dbReference type="NCBI Taxonomy" id="449393"/>
    <lineage>
        <taxon>unclassified sequences</taxon>
        <taxon>metagenomes</taxon>
        <taxon>ecological metagenomes</taxon>
    </lineage>
</organism>
<sequence length="279" mass="28942">MVVLAQASSPRARWMRRWGVVAAIASLIVAAAPIHEAAWATGDVAASSTRPVQPSGTRPPIRDPHEQSVTVSSTLGEVVLSLDPRQRFIEPKCLFIPLTVSWRLRPGTTVVGLLAVTKPGSAVNNQDSFVLGEDEPSSGSYLDHVYACPADGTGQFALAGTVTFLGLGASELRTMPTIGFQVAAALTTIAGLSAIRRASATLVHGRARVGASRAAGGVVVVSVREPGGSSWMNLAVPDVGPTGEFSARIAVPLATGTRVLAEVISCTWCTGARAIVTVR</sequence>
<feature type="region of interest" description="Disordered" evidence="1">
    <location>
        <begin position="45"/>
        <end position="68"/>
    </location>
</feature>
<accession>A0A6J7EBN8</accession>
<proteinExistence type="predicted"/>
<protein>
    <submittedName>
        <fullName evidence="2">Unannotated protein</fullName>
    </submittedName>
</protein>
<gene>
    <name evidence="2" type="ORF">UFOPK3402_01197</name>
</gene>
<name>A0A6J7EBN8_9ZZZZ</name>
<evidence type="ECO:0000313" key="2">
    <source>
        <dbReference type="EMBL" id="CAB4879791.1"/>
    </source>
</evidence>
<dbReference type="AlphaFoldDB" id="A0A6J7EBN8"/>
<feature type="compositionally biased region" description="Polar residues" evidence="1">
    <location>
        <begin position="46"/>
        <end position="56"/>
    </location>
</feature>
<evidence type="ECO:0000256" key="1">
    <source>
        <dbReference type="SAM" id="MobiDB-lite"/>
    </source>
</evidence>
<reference evidence="2" key="1">
    <citation type="submission" date="2020-05" db="EMBL/GenBank/DDBJ databases">
        <authorList>
            <person name="Chiriac C."/>
            <person name="Salcher M."/>
            <person name="Ghai R."/>
            <person name="Kavagutti S V."/>
        </authorList>
    </citation>
    <scope>NUCLEOTIDE SEQUENCE</scope>
</reference>
<dbReference type="EMBL" id="CAFBLS010000146">
    <property type="protein sequence ID" value="CAB4879791.1"/>
    <property type="molecule type" value="Genomic_DNA"/>
</dbReference>